<keyword evidence="1" id="KW-1133">Transmembrane helix</keyword>
<keyword evidence="1" id="KW-0472">Membrane</keyword>
<keyword evidence="4" id="KW-1185">Reference proteome</keyword>
<keyword evidence="2" id="KW-0732">Signal</keyword>
<dbReference type="Gramene" id="Kaladp0011s0848.1.v1.1">
    <property type="protein sequence ID" value="Kaladp0011s0848.1.v1.1"/>
    <property type="gene ID" value="Kaladp0011s0848.v1.1"/>
</dbReference>
<protein>
    <submittedName>
        <fullName evidence="3">Uncharacterized protein</fullName>
    </submittedName>
</protein>
<proteinExistence type="predicted"/>
<sequence length="182" mass="19954">MGARLRITTFLLICCIAVLPAVTEAVEVKMTLWNQGSMSLTEAGLKMFQEELMSLPESERKDLLSLAKSAGFDMGQEIMIAADRKLKERSEEVAELARKKWRVKNSDFVRRVLVAAVSSLAGLTLGSFGALALSTWKVTRGFLIAEVAAVSAPTTQVAIQQQLVTPAPNPQAKNLRQRPLRN</sequence>
<evidence type="ECO:0000313" key="4">
    <source>
        <dbReference type="Proteomes" id="UP000594263"/>
    </source>
</evidence>
<dbReference type="EnsemblPlants" id="Kaladp0011s0848.1.v1.1">
    <property type="protein sequence ID" value="Kaladp0011s0848.1.v1.1"/>
    <property type="gene ID" value="Kaladp0011s0848.v1.1"/>
</dbReference>
<evidence type="ECO:0000313" key="3">
    <source>
        <dbReference type="EnsemblPlants" id="Kaladp0011s0848.1.v1.1"/>
    </source>
</evidence>
<feature type="signal peptide" evidence="2">
    <location>
        <begin position="1"/>
        <end position="25"/>
    </location>
</feature>
<reference evidence="3" key="1">
    <citation type="submission" date="2021-01" db="UniProtKB">
        <authorList>
            <consortium name="EnsemblPlants"/>
        </authorList>
    </citation>
    <scope>IDENTIFICATION</scope>
</reference>
<accession>A0A7N0RIM8</accession>
<organism evidence="3 4">
    <name type="scientific">Kalanchoe fedtschenkoi</name>
    <name type="common">Lavender scallops</name>
    <name type="synonym">South American air plant</name>
    <dbReference type="NCBI Taxonomy" id="63787"/>
    <lineage>
        <taxon>Eukaryota</taxon>
        <taxon>Viridiplantae</taxon>
        <taxon>Streptophyta</taxon>
        <taxon>Embryophyta</taxon>
        <taxon>Tracheophyta</taxon>
        <taxon>Spermatophyta</taxon>
        <taxon>Magnoliopsida</taxon>
        <taxon>eudicotyledons</taxon>
        <taxon>Gunneridae</taxon>
        <taxon>Pentapetalae</taxon>
        <taxon>Saxifragales</taxon>
        <taxon>Crassulaceae</taxon>
        <taxon>Kalanchoe</taxon>
    </lineage>
</organism>
<keyword evidence="1" id="KW-0812">Transmembrane</keyword>
<name>A0A7N0RIM8_KALFE</name>
<dbReference type="Proteomes" id="UP000594263">
    <property type="component" value="Unplaced"/>
</dbReference>
<feature type="transmembrane region" description="Helical" evidence="1">
    <location>
        <begin position="112"/>
        <end position="133"/>
    </location>
</feature>
<evidence type="ECO:0000256" key="1">
    <source>
        <dbReference type="SAM" id="Phobius"/>
    </source>
</evidence>
<dbReference type="AlphaFoldDB" id="A0A7N0RIM8"/>
<evidence type="ECO:0000256" key="2">
    <source>
        <dbReference type="SAM" id="SignalP"/>
    </source>
</evidence>
<feature type="chain" id="PRO_5029564108" evidence="2">
    <location>
        <begin position="26"/>
        <end position="182"/>
    </location>
</feature>